<accession>A0A4R6WT11</accession>
<dbReference type="EMBL" id="SNYV01000002">
    <property type="protein sequence ID" value="TDQ82641.1"/>
    <property type="molecule type" value="Genomic_DNA"/>
</dbReference>
<dbReference type="AlphaFoldDB" id="A0A4R6WT11"/>
<reference evidence="1 2" key="1">
    <citation type="submission" date="2019-03" db="EMBL/GenBank/DDBJ databases">
        <title>Genomic Encyclopedia of Archaeal and Bacterial Type Strains, Phase II (KMG-II): from individual species to whole genera.</title>
        <authorList>
            <person name="Goeker M."/>
        </authorList>
    </citation>
    <scope>NUCLEOTIDE SEQUENCE [LARGE SCALE GENOMIC DNA]</scope>
    <source>
        <strain evidence="1 2">DSM 28353</strain>
    </source>
</reference>
<gene>
    <name evidence="1" type="ORF">CLV99_0216</name>
</gene>
<keyword evidence="2" id="KW-1185">Reference proteome</keyword>
<protein>
    <recommendedName>
        <fullName evidence="3">Transposase</fullName>
    </recommendedName>
</protein>
<evidence type="ECO:0000313" key="2">
    <source>
        <dbReference type="Proteomes" id="UP000295292"/>
    </source>
</evidence>
<dbReference type="SUPFAM" id="SSF48295">
    <property type="entry name" value="TrpR-like"/>
    <property type="match status" value="1"/>
</dbReference>
<dbReference type="InterPro" id="IPR010921">
    <property type="entry name" value="Trp_repressor/repl_initiator"/>
</dbReference>
<dbReference type="Proteomes" id="UP000295292">
    <property type="component" value="Unassembled WGS sequence"/>
</dbReference>
<evidence type="ECO:0008006" key="3">
    <source>
        <dbReference type="Google" id="ProtNLM"/>
    </source>
</evidence>
<sequence length="61" mass="7233">MSGKYYGRFSKIVRDSAIDDILAGRLLVEEVMDKYRIRSKATVVSWVQRHRKKSKQNIYNQ</sequence>
<name>A0A4R6WT11_9SPHI</name>
<organism evidence="1 2">
    <name type="scientific">Sphingobacterium yanglingense</name>
    <dbReference type="NCBI Taxonomy" id="1437280"/>
    <lineage>
        <taxon>Bacteria</taxon>
        <taxon>Pseudomonadati</taxon>
        <taxon>Bacteroidota</taxon>
        <taxon>Sphingobacteriia</taxon>
        <taxon>Sphingobacteriales</taxon>
        <taxon>Sphingobacteriaceae</taxon>
        <taxon>Sphingobacterium</taxon>
    </lineage>
</organism>
<comment type="caution">
    <text evidence="1">The sequence shown here is derived from an EMBL/GenBank/DDBJ whole genome shotgun (WGS) entry which is preliminary data.</text>
</comment>
<dbReference type="GO" id="GO:0043565">
    <property type="term" value="F:sequence-specific DNA binding"/>
    <property type="evidence" value="ECO:0007669"/>
    <property type="project" value="InterPro"/>
</dbReference>
<proteinExistence type="predicted"/>
<evidence type="ECO:0000313" key="1">
    <source>
        <dbReference type="EMBL" id="TDQ82641.1"/>
    </source>
</evidence>